<dbReference type="Proteomes" id="UP000245383">
    <property type="component" value="Unassembled WGS sequence"/>
</dbReference>
<keyword evidence="8" id="KW-1185">Reference proteome</keyword>
<keyword evidence="3" id="KW-0539">Nucleus</keyword>
<evidence type="ECO:0000256" key="2">
    <source>
        <dbReference type="ARBA" id="ARBA00004123"/>
    </source>
</evidence>
<evidence type="ECO:0000313" key="8">
    <source>
        <dbReference type="Proteomes" id="UP000245383"/>
    </source>
</evidence>
<dbReference type="InterPro" id="IPR044666">
    <property type="entry name" value="Cyclophilin_A-like"/>
</dbReference>
<dbReference type="Pfam" id="PF00160">
    <property type="entry name" value="Pro_isomerase"/>
    <property type="match status" value="1"/>
</dbReference>
<reference evidence="7 8" key="1">
    <citation type="journal article" date="2018" name="MBio">
        <title>Comparative Genomics Reveals the Core Gene Toolbox for the Fungus-Insect Symbiosis.</title>
        <authorList>
            <person name="Wang Y."/>
            <person name="Stata M."/>
            <person name="Wang W."/>
            <person name="Stajich J.E."/>
            <person name="White M.M."/>
            <person name="Moncalvo J.M."/>
        </authorList>
    </citation>
    <scope>NUCLEOTIDE SEQUENCE [LARGE SCALE GENOMIC DNA]</scope>
    <source>
        <strain evidence="7 8">SWE-8-4</strain>
    </source>
</reference>
<dbReference type="Gene3D" id="2.40.100.10">
    <property type="entry name" value="Cyclophilin-like"/>
    <property type="match status" value="1"/>
</dbReference>
<evidence type="ECO:0000313" key="7">
    <source>
        <dbReference type="EMBL" id="PVU96731.1"/>
    </source>
</evidence>
<sequence>MSNIYIQEPPTNLNCYYNNTIFHRVVPGFIVQGGDPTGTGDGGESIYGEPFPLEIHSRLRFVRRGLLAMATNESKENASQFFFTLGSTPELQQQNSIFGTIVGDSIYNALKIVEGEVDKETERPLYPKKITSTKVIVNPFSDIVPRITQEQINYLFIQISSAKQLLSFVDEFSAFENSNSNSKKSKISSIYDTGIIESKPKNKNAITHAAALVKDATVNSDALVKDATGNSDALVKDGNQCDIIESHHSPTKSENKLEAKIFNQILPKMSDKGDPSSTSTGIDNQKIVKESTKKFKHCGKSLLSEQLAKYKSSKDLKPVRKQNEEMIFKKLENFKNKIRQKSNDEKSTHQTKSKSSDVLNKDELNKSVESCKLHGLINCNSCEKTKQSDNTNNSDIRDINSGVWMKHKLSFIESSSKQSFSHKVDDYLVIDPREQEKTFLKKKKKAQ</sequence>
<evidence type="ECO:0000259" key="6">
    <source>
        <dbReference type="PROSITE" id="PS50072"/>
    </source>
</evidence>
<dbReference type="AlphaFoldDB" id="A0A2T9YWL3"/>
<evidence type="ECO:0000256" key="1">
    <source>
        <dbReference type="ARBA" id="ARBA00000971"/>
    </source>
</evidence>
<feature type="region of interest" description="Disordered" evidence="5">
    <location>
        <begin position="338"/>
        <end position="360"/>
    </location>
</feature>
<comment type="similarity">
    <text evidence="4">Belongs to the cyclophilin-type PPIase family. CWC27 subfamily.</text>
</comment>
<dbReference type="GO" id="GO:0071013">
    <property type="term" value="C:catalytic step 2 spliceosome"/>
    <property type="evidence" value="ECO:0007669"/>
    <property type="project" value="TreeGrafter"/>
</dbReference>
<dbReference type="PANTHER" id="PTHR45625:SF6">
    <property type="entry name" value="SPLICEOSOME-ASSOCIATED PROTEIN CWC27 HOMOLOG"/>
    <property type="match status" value="1"/>
</dbReference>
<dbReference type="EMBL" id="MBFR01000025">
    <property type="protein sequence ID" value="PVU96731.1"/>
    <property type="molecule type" value="Genomic_DNA"/>
</dbReference>
<accession>A0A2T9YWL3</accession>
<gene>
    <name evidence="7" type="ORF">BB561_000996</name>
</gene>
<comment type="caution">
    <text evidence="7">The sequence shown here is derived from an EMBL/GenBank/DDBJ whole genome shotgun (WGS) entry which is preliminary data.</text>
</comment>
<organism evidence="7 8">
    <name type="scientific">Smittium simulii</name>
    <dbReference type="NCBI Taxonomy" id="133385"/>
    <lineage>
        <taxon>Eukaryota</taxon>
        <taxon>Fungi</taxon>
        <taxon>Fungi incertae sedis</taxon>
        <taxon>Zoopagomycota</taxon>
        <taxon>Kickxellomycotina</taxon>
        <taxon>Harpellomycetes</taxon>
        <taxon>Harpellales</taxon>
        <taxon>Legeriomycetaceae</taxon>
        <taxon>Smittium</taxon>
    </lineage>
</organism>
<dbReference type="PROSITE" id="PS50072">
    <property type="entry name" value="CSA_PPIASE_2"/>
    <property type="match status" value="1"/>
</dbReference>
<evidence type="ECO:0000256" key="4">
    <source>
        <dbReference type="ARBA" id="ARBA00038509"/>
    </source>
</evidence>
<comment type="subcellular location">
    <subcellularLocation>
        <location evidence="2">Nucleus</location>
    </subcellularLocation>
</comment>
<dbReference type="SUPFAM" id="SSF50891">
    <property type="entry name" value="Cyclophilin-like"/>
    <property type="match status" value="1"/>
</dbReference>
<dbReference type="OrthoDB" id="442970at2759"/>
<dbReference type="PRINTS" id="PR00153">
    <property type="entry name" value="CSAPPISMRASE"/>
</dbReference>
<feature type="compositionally biased region" description="Basic and acidic residues" evidence="5">
    <location>
        <begin position="338"/>
        <end position="348"/>
    </location>
</feature>
<protein>
    <recommendedName>
        <fullName evidence="6">PPIase cyclophilin-type domain-containing protein</fullName>
    </recommendedName>
</protein>
<dbReference type="PANTHER" id="PTHR45625">
    <property type="entry name" value="PEPTIDYL-PROLYL CIS-TRANS ISOMERASE-RELATED"/>
    <property type="match status" value="1"/>
</dbReference>
<dbReference type="GO" id="GO:0006457">
    <property type="term" value="P:protein folding"/>
    <property type="evidence" value="ECO:0007669"/>
    <property type="project" value="InterPro"/>
</dbReference>
<comment type="catalytic activity">
    <reaction evidence="1">
        <text>[protein]-peptidylproline (omega=180) = [protein]-peptidylproline (omega=0)</text>
        <dbReference type="Rhea" id="RHEA:16237"/>
        <dbReference type="Rhea" id="RHEA-COMP:10747"/>
        <dbReference type="Rhea" id="RHEA-COMP:10748"/>
        <dbReference type="ChEBI" id="CHEBI:83833"/>
        <dbReference type="ChEBI" id="CHEBI:83834"/>
        <dbReference type="EC" id="5.2.1.8"/>
    </reaction>
</comment>
<evidence type="ECO:0000256" key="3">
    <source>
        <dbReference type="ARBA" id="ARBA00023242"/>
    </source>
</evidence>
<dbReference type="PROSITE" id="PS00170">
    <property type="entry name" value="CSA_PPIASE_1"/>
    <property type="match status" value="1"/>
</dbReference>
<proteinExistence type="inferred from homology"/>
<dbReference type="GO" id="GO:0003755">
    <property type="term" value="F:peptidyl-prolyl cis-trans isomerase activity"/>
    <property type="evidence" value="ECO:0007669"/>
    <property type="project" value="UniProtKB-EC"/>
</dbReference>
<dbReference type="InterPro" id="IPR020892">
    <property type="entry name" value="Cyclophilin-type_PPIase_CS"/>
</dbReference>
<dbReference type="InterPro" id="IPR029000">
    <property type="entry name" value="Cyclophilin-like_dom_sf"/>
</dbReference>
<name>A0A2T9YWL3_9FUNG</name>
<feature type="domain" description="PPIase cyclophilin-type" evidence="6">
    <location>
        <begin position="1"/>
        <end position="135"/>
    </location>
</feature>
<dbReference type="STRING" id="133385.A0A2T9YWL3"/>
<dbReference type="InterPro" id="IPR002130">
    <property type="entry name" value="Cyclophilin-type_PPIase_dom"/>
</dbReference>
<evidence type="ECO:0000256" key="5">
    <source>
        <dbReference type="SAM" id="MobiDB-lite"/>
    </source>
</evidence>